<organism evidence="1">
    <name type="scientific">mine drainage metagenome</name>
    <dbReference type="NCBI Taxonomy" id="410659"/>
    <lineage>
        <taxon>unclassified sequences</taxon>
        <taxon>metagenomes</taxon>
        <taxon>ecological metagenomes</taxon>
    </lineage>
</organism>
<evidence type="ECO:0000313" key="1">
    <source>
        <dbReference type="EMBL" id="OIR19135.1"/>
    </source>
</evidence>
<dbReference type="AlphaFoldDB" id="A0A1J5TE15"/>
<name>A0A1J5TE15_9ZZZZ</name>
<reference evidence="1" key="1">
    <citation type="submission" date="2016-10" db="EMBL/GenBank/DDBJ databases">
        <title>Sequence of Gallionella enrichment culture.</title>
        <authorList>
            <person name="Poehlein A."/>
            <person name="Muehling M."/>
            <person name="Daniel R."/>
        </authorList>
    </citation>
    <scope>NUCLEOTIDE SEQUENCE</scope>
</reference>
<comment type="caution">
    <text evidence="1">The sequence shown here is derived from an EMBL/GenBank/DDBJ whole genome shotgun (WGS) entry which is preliminary data.</text>
</comment>
<proteinExistence type="predicted"/>
<protein>
    <submittedName>
        <fullName evidence="1">Uncharacterized protein</fullName>
    </submittedName>
</protein>
<sequence>MLKNLTQLSWYWFLLVFGSLAHLATGKTPKKSHLSVVGLFCKTQGRANDFLSTVLSKIYPPYKIEETSGVLQSLSTKEQDEIQNSLEKDGYHVFKERLSPEFCERILQQSLKVDCFLSGDEVVREKGRNQRAKYDRNNPRAAFYILPEDDITDMKEVQELVCDPTLIKVAQRYLNANPFLVVSA</sequence>
<dbReference type="EMBL" id="MLJW01000001">
    <property type="protein sequence ID" value="OIR19135.1"/>
    <property type="molecule type" value="Genomic_DNA"/>
</dbReference>
<gene>
    <name evidence="1" type="ORF">GALL_00140</name>
</gene>
<dbReference type="SUPFAM" id="SSF51197">
    <property type="entry name" value="Clavaminate synthase-like"/>
    <property type="match status" value="1"/>
</dbReference>
<accession>A0A1J5TE15</accession>